<dbReference type="CDD" id="cd15798">
    <property type="entry name" value="PMEI-like_3"/>
    <property type="match status" value="1"/>
</dbReference>
<comment type="similarity">
    <text evidence="4">In the C-terminal section; belongs to the pectinesterase family.</text>
</comment>
<comment type="similarity">
    <text evidence="3">In the N-terminal section; belongs to the PMEI family.</text>
</comment>
<dbReference type="InterPro" id="IPR035513">
    <property type="entry name" value="Invertase/methylesterase_inhib"/>
</dbReference>
<reference evidence="9" key="1">
    <citation type="journal article" date="2023" name="Plant Biotechnol. J.">
        <title>Chromosome-level wild Hevea brasiliensis genome provides new tools for genomic-assisted breeding and valuable loci to elevate rubber yield.</title>
        <authorList>
            <person name="Cheng H."/>
            <person name="Song X."/>
            <person name="Hu Y."/>
            <person name="Wu T."/>
            <person name="Yang Q."/>
            <person name="An Z."/>
            <person name="Feng S."/>
            <person name="Deng Z."/>
            <person name="Wu W."/>
            <person name="Zeng X."/>
            <person name="Tu M."/>
            <person name="Wang X."/>
            <person name="Huang H."/>
        </authorList>
    </citation>
    <scope>NUCLEOTIDE SEQUENCE</scope>
    <source>
        <strain evidence="9">MT/VB/25A 57/8</strain>
    </source>
</reference>
<dbReference type="SUPFAM" id="SSF51126">
    <property type="entry name" value="Pectin lyase-like"/>
    <property type="match status" value="1"/>
</dbReference>
<comment type="caution">
    <text evidence="9">The sequence shown here is derived from an EMBL/GenBank/DDBJ whole genome shotgun (WGS) entry which is preliminary data.</text>
</comment>
<organism evidence="9 10">
    <name type="scientific">Hevea brasiliensis</name>
    <name type="common">Para rubber tree</name>
    <name type="synonym">Siphonia brasiliensis</name>
    <dbReference type="NCBI Taxonomy" id="3981"/>
    <lineage>
        <taxon>Eukaryota</taxon>
        <taxon>Viridiplantae</taxon>
        <taxon>Streptophyta</taxon>
        <taxon>Embryophyta</taxon>
        <taxon>Tracheophyta</taxon>
        <taxon>Spermatophyta</taxon>
        <taxon>Magnoliopsida</taxon>
        <taxon>eudicotyledons</taxon>
        <taxon>Gunneridae</taxon>
        <taxon>Pentapetalae</taxon>
        <taxon>rosids</taxon>
        <taxon>fabids</taxon>
        <taxon>Malpighiales</taxon>
        <taxon>Euphorbiaceae</taxon>
        <taxon>Crotonoideae</taxon>
        <taxon>Micrandreae</taxon>
        <taxon>Hevea</taxon>
    </lineage>
</organism>
<accession>A0ABQ9MCC6</accession>
<evidence type="ECO:0000313" key="10">
    <source>
        <dbReference type="Proteomes" id="UP001174677"/>
    </source>
</evidence>
<comment type="subcellular location">
    <subcellularLocation>
        <location evidence="1">Secreted</location>
        <location evidence="1">Cell wall</location>
    </subcellularLocation>
</comment>
<evidence type="ECO:0000256" key="5">
    <source>
        <dbReference type="ARBA" id="ARBA00022512"/>
    </source>
</evidence>
<dbReference type="Pfam" id="PF04043">
    <property type="entry name" value="PMEI"/>
    <property type="match status" value="1"/>
</dbReference>
<dbReference type="PANTHER" id="PTHR31707">
    <property type="entry name" value="PECTINESTERASE"/>
    <property type="match status" value="1"/>
</dbReference>
<keyword evidence="5" id="KW-0964">Secreted</keyword>
<keyword evidence="5" id="KW-0134">Cell wall</keyword>
<sequence>MTQHAHHKIPTRFPFTNSGFLPISMASLLALSVLTLFLLLSSSSAIPNNHRHKSKPPSPSSISAPPEILQACEATRFPDICASSFADSKHVPPNPTPFQIIQSAISFSATNLQTAQSMVKSILANSAGNVNRTTAAKNCIEQLGNSEYRISSTFDALPRGRNKDARAWMGASLVYQYDCWNNFKYANDTSQTNETMAFLNTLQMITSNALSMLMAYDVYGNQTTSWTPPKTEGDGFWEGSGSGGNLGLRGGFPSKLTADVTVCKDGSGGCYKTVQEAVDAAPDNQVSKKFVVHIKAGVYNEIVRIPLEKKNVVFLGDGMGKTVITGSLTVGQPGISTYNTATVAVLGDGFMASGITFQNAAGPPTHQAVAFRSDSDLSYIENCEFLGNQDTLYAHSLRQFYKSCRIQGNVDFIFGNSAAVFQDCQILVSPRQVKPEKGENNAVTAHGRIDPAQPTGFVFQNCSINGTPEYMALYNSKPKVHKNYLGRPWKEYSRVVYINCNFEALITAQGWLPWSGDFALKTLYYGEYKNSGPGSNLSQRVTWSSQIPAEHVNAYSVQNFIQGDEWMLTSS</sequence>
<dbReference type="Gene3D" id="2.160.20.10">
    <property type="entry name" value="Single-stranded right-handed beta-helix, Pectin lyase-like"/>
    <property type="match status" value="1"/>
</dbReference>
<dbReference type="NCBIfam" id="TIGR01614">
    <property type="entry name" value="PME_inhib"/>
    <property type="match status" value="1"/>
</dbReference>
<dbReference type="InterPro" id="IPR006501">
    <property type="entry name" value="Pectinesterase_inhib_dom"/>
</dbReference>
<dbReference type="EMBL" id="JARPOI010000007">
    <property type="protein sequence ID" value="KAJ9177791.1"/>
    <property type="molecule type" value="Genomic_DNA"/>
</dbReference>
<comment type="pathway">
    <text evidence="2">Glycan metabolism; pectin degradation; 2-dehydro-3-deoxy-D-gluconate from pectin: step 1/5.</text>
</comment>
<dbReference type="InterPro" id="IPR012334">
    <property type="entry name" value="Pectin_lyas_fold"/>
</dbReference>
<dbReference type="InterPro" id="IPR011050">
    <property type="entry name" value="Pectin_lyase_fold/virulence"/>
</dbReference>
<evidence type="ECO:0000259" key="8">
    <source>
        <dbReference type="SMART" id="SM00856"/>
    </source>
</evidence>
<evidence type="ECO:0000256" key="3">
    <source>
        <dbReference type="ARBA" id="ARBA00006027"/>
    </source>
</evidence>
<dbReference type="InterPro" id="IPR000070">
    <property type="entry name" value="Pectinesterase_cat"/>
</dbReference>
<evidence type="ECO:0000256" key="7">
    <source>
        <dbReference type="ARBA" id="ARBA00023085"/>
    </source>
</evidence>
<keyword evidence="7" id="KW-0063">Aspartyl esterase</keyword>
<dbReference type="Gene3D" id="1.20.140.40">
    <property type="entry name" value="Invertase/pectin methylesterase inhibitor family protein"/>
    <property type="match status" value="1"/>
</dbReference>
<name>A0ABQ9MCC6_HEVBR</name>
<keyword evidence="6" id="KW-0378">Hydrolase</keyword>
<dbReference type="SMART" id="SM00856">
    <property type="entry name" value="PMEI"/>
    <property type="match status" value="1"/>
</dbReference>
<keyword evidence="10" id="KW-1185">Reference proteome</keyword>
<protein>
    <recommendedName>
        <fullName evidence="8">Pectinesterase inhibitor domain-containing protein</fullName>
    </recommendedName>
</protein>
<feature type="domain" description="Pectinesterase inhibitor" evidence="8">
    <location>
        <begin position="63"/>
        <end position="212"/>
    </location>
</feature>
<evidence type="ECO:0000256" key="6">
    <source>
        <dbReference type="ARBA" id="ARBA00022801"/>
    </source>
</evidence>
<evidence type="ECO:0000256" key="1">
    <source>
        <dbReference type="ARBA" id="ARBA00004191"/>
    </source>
</evidence>
<dbReference type="Pfam" id="PF01095">
    <property type="entry name" value="Pectinesterase"/>
    <property type="match status" value="1"/>
</dbReference>
<evidence type="ECO:0000256" key="4">
    <source>
        <dbReference type="ARBA" id="ARBA00007786"/>
    </source>
</evidence>
<dbReference type="SUPFAM" id="SSF101148">
    <property type="entry name" value="Plant invertase/pectin methylesterase inhibitor"/>
    <property type="match status" value="1"/>
</dbReference>
<dbReference type="Proteomes" id="UP001174677">
    <property type="component" value="Chromosome 7"/>
</dbReference>
<evidence type="ECO:0000256" key="2">
    <source>
        <dbReference type="ARBA" id="ARBA00005184"/>
    </source>
</evidence>
<gene>
    <name evidence="9" type="ORF">P3X46_012964</name>
</gene>
<evidence type="ECO:0000313" key="9">
    <source>
        <dbReference type="EMBL" id="KAJ9177791.1"/>
    </source>
</evidence>
<proteinExistence type="inferred from homology"/>